<dbReference type="InterPro" id="IPR015422">
    <property type="entry name" value="PyrdxlP-dep_Trfase_small"/>
</dbReference>
<evidence type="ECO:0000256" key="1">
    <source>
        <dbReference type="ARBA" id="ARBA00001933"/>
    </source>
</evidence>
<dbReference type="Pfam" id="PF00550">
    <property type="entry name" value="PP-binding"/>
    <property type="match status" value="1"/>
</dbReference>
<dbReference type="InterPro" id="IPR050087">
    <property type="entry name" value="AON_synthase_class-II"/>
</dbReference>
<dbReference type="Pfam" id="PF00155">
    <property type="entry name" value="Aminotran_1_2"/>
    <property type="match status" value="1"/>
</dbReference>
<organism evidence="6 7">
    <name type="scientific">Lignipirellula cremea</name>
    <dbReference type="NCBI Taxonomy" id="2528010"/>
    <lineage>
        <taxon>Bacteria</taxon>
        <taxon>Pseudomonadati</taxon>
        <taxon>Planctomycetota</taxon>
        <taxon>Planctomycetia</taxon>
        <taxon>Pirellulales</taxon>
        <taxon>Pirellulaceae</taxon>
        <taxon>Lignipirellula</taxon>
    </lineage>
</organism>
<dbReference type="PANTHER" id="PTHR13693:SF3">
    <property type="entry name" value="LD36009P"/>
    <property type="match status" value="1"/>
</dbReference>
<dbReference type="Proteomes" id="UP000317648">
    <property type="component" value="Chromosome"/>
</dbReference>
<dbReference type="OrthoDB" id="9807157at2"/>
<keyword evidence="3 4" id="KW-0663">Pyridoxal phosphate</keyword>
<dbReference type="InterPro" id="IPR015421">
    <property type="entry name" value="PyrdxlP-dep_Trfase_major"/>
</dbReference>
<dbReference type="KEGG" id="lcre:Pla8534_45220"/>
<dbReference type="PANTHER" id="PTHR13693">
    <property type="entry name" value="CLASS II AMINOTRANSFERASE/8-AMINO-7-OXONONANOATE SYNTHASE"/>
    <property type="match status" value="1"/>
</dbReference>
<keyword evidence="6" id="KW-0012">Acyltransferase</keyword>
<feature type="domain" description="Carrier" evidence="5">
    <location>
        <begin position="7"/>
        <end position="86"/>
    </location>
</feature>
<keyword evidence="7" id="KW-1185">Reference proteome</keyword>
<sequence length="520" mass="56686">MATSNTQDVFESVANSVFEHVKKKAPPDVELDLSLDTSLYDVGLDSLARMDVANSLEQTFGMRFSEESLYDIETCRDLVECIVENMADSDPLKAAAAEKKAPVAEPRKASVSTAEIPEETHDVRLFPECVGMEQQLAAAAAFGVTNPFFRVNERLHGARSQVNSRDLINFTSFDYLGLARDPRVIAAAKAGMDQFGTSASASRLVGGENTLLQDLDRELAKFLGTEAALILPSGYGTNASLFGHLFGADDLIVYDELSHNSIVTGSQLSKAKRRSFPHNDHAFLDKLLADIRGDFRRVVVALEGTYSMDGDYPSLPDFVEIKNRHKALLYIDEAHSVGVMGPTGRGICEKFGVDPNEGDLWMGTISKALASGGGYIAGRKTLIQYLKYTMPAFVFATAASPANSAATLTALRIIEQEPERVTRLRERSTQFLELAKGLGLNVGESEGTPIVPIIIGNSMRCMEISQQLMERGVNAQPILYPAVPEKASRVRFFINADHTPEEIQHTIDALQASLEATAET</sequence>
<evidence type="ECO:0000256" key="4">
    <source>
        <dbReference type="RuleBase" id="RU003693"/>
    </source>
</evidence>
<proteinExistence type="inferred from homology"/>
<dbReference type="SUPFAM" id="SSF53383">
    <property type="entry name" value="PLP-dependent transferases"/>
    <property type="match status" value="1"/>
</dbReference>
<keyword evidence="2 6" id="KW-0808">Transferase</keyword>
<dbReference type="CDD" id="cd06454">
    <property type="entry name" value="KBL_like"/>
    <property type="match status" value="1"/>
</dbReference>
<dbReference type="EC" id="2.3.1.-" evidence="6"/>
<dbReference type="AlphaFoldDB" id="A0A518DY27"/>
<accession>A0A518DY27</accession>
<dbReference type="Gene3D" id="3.40.640.10">
    <property type="entry name" value="Type I PLP-dependent aspartate aminotransferase-like (Major domain)"/>
    <property type="match status" value="1"/>
</dbReference>
<dbReference type="InterPro" id="IPR009081">
    <property type="entry name" value="PP-bd_ACP"/>
</dbReference>
<name>A0A518DY27_9BACT</name>
<evidence type="ECO:0000313" key="6">
    <source>
        <dbReference type="EMBL" id="QDU96701.1"/>
    </source>
</evidence>
<dbReference type="InterPro" id="IPR004839">
    <property type="entry name" value="Aminotransferase_I/II_large"/>
</dbReference>
<evidence type="ECO:0000259" key="5">
    <source>
        <dbReference type="PROSITE" id="PS50075"/>
    </source>
</evidence>
<dbReference type="PROSITE" id="PS00599">
    <property type="entry name" value="AA_TRANSFER_CLASS_2"/>
    <property type="match status" value="1"/>
</dbReference>
<gene>
    <name evidence="6" type="ORF">Pla8534_45220</name>
</gene>
<evidence type="ECO:0000256" key="3">
    <source>
        <dbReference type="ARBA" id="ARBA00022898"/>
    </source>
</evidence>
<comment type="similarity">
    <text evidence="4">Belongs to the class-II pyridoxal-phosphate-dependent aminotransferase family.</text>
</comment>
<dbReference type="EMBL" id="CP036433">
    <property type="protein sequence ID" value="QDU96701.1"/>
    <property type="molecule type" value="Genomic_DNA"/>
</dbReference>
<dbReference type="RefSeq" id="WP_145055313.1">
    <property type="nucleotide sequence ID" value="NZ_CP036433.1"/>
</dbReference>
<dbReference type="GO" id="GO:0016746">
    <property type="term" value="F:acyltransferase activity"/>
    <property type="evidence" value="ECO:0007669"/>
    <property type="project" value="UniProtKB-KW"/>
</dbReference>
<dbReference type="Gene3D" id="3.90.1150.10">
    <property type="entry name" value="Aspartate Aminotransferase, domain 1"/>
    <property type="match status" value="1"/>
</dbReference>
<dbReference type="GO" id="GO:0030170">
    <property type="term" value="F:pyridoxal phosphate binding"/>
    <property type="evidence" value="ECO:0007669"/>
    <property type="project" value="InterPro"/>
</dbReference>
<dbReference type="InterPro" id="IPR036736">
    <property type="entry name" value="ACP-like_sf"/>
</dbReference>
<dbReference type="InterPro" id="IPR001917">
    <property type="entry name" value="Aminotrans_II_pyridoxalP_BS"/>
</dbReference>
<comment type="cofactor">
    <cofactor evidence="1 4">
        <name>pyridoxal 5'-phosphate</name>
        <dbReference type="ChEBI" id="CHEBI:597326"/>
    </cofactor>
</comment>
<dbReference type="SUPFAM" id="SSF47336">
    <property type="entry name" value="ACP-like"/>
    <property type="match status" value="1"/>
</dbReference>
<dbReference type="PROSITE" id="PS50075">
    <property type="entry name" value="CARRIER"/>
    <property type="match status" value="1"/>
</dbReference>
<dbReference type="InterPro" id="IPR015424">
    <property type="entry name" value="PyrdxlP-dep_Trfase"/>
</dbReference>
<evidence type="ECO:0000313" key="7">
    <source>
        <dbReference type="Proteomes" id="UP000317648"/>
    </source>
</evidence>
<evidence type="ECO:0000256" key="2">
    <source>
        <dbReference type="ARBA" id="ARBA00022679"/>
    </source>
</evidence>
<protein>
    <submittedName>
        <fullName evidence="6">Pyridoxal phosphate-dependent acyltransferase</fullName>
        <ecNumber evidence="6">2.3.1.-</ecNumber>
    </submittedName>
</protein>
<reference evidence="6 7" key="1">
    <citation type="submission" date="2019-02" db="EMBL/GenBank/DDBJ databases">
        <title>Deep-cultivation of Planctomycetes and their phenomic and genomic characterization uncovers novel biology.</title>
        <authorList>
            <person name="Wiegand S."/>
            <person name="Jogler M."/>
            <person name="Boedeker C."/>
            <person name="Pinto D."/>
            <person name="Vollmers J."/>
            <person name="Rivas-Marin E."/>
            <person name="Kohn T."/>
            <person name="Peeters S.H."/>
            <person name="Heuer A."/>
            <person name="Rast P."/>
            <person name="Oberbeckmann S."/>
            <person name="Bunk B."/>
            <person name="Jeske O."/>
            <person name="Meyerdierks A."/>
            <person name="Storesund J.E."/>
            <person name="Kallscheuer N."/>
            <person name="Luecker S."/>
            <person name="Lage O.M."/>
            <person name="Pohl T."/>
            <person name="Merkel B.J."/>
            <person name="Hornburger P."/>
            <person name="Mueller R.-W."/>
            <person name="Bruemmer F."/>
            <person name="Labrenz M."/>
            <person name="Spormann A.M."/>
            <person name="Op den Camp H."/>
            <person name="Overmann J."/>
            <person name="Amann R."/>
            <person name="Jetten M.S.M."/>
            <person name="Mascher T."/>
            <person name="Medema M.H."/>
            <person name="Devos D.P."/>
            <person name="Kaster A.-K."/>
            <person name="Ovreas L."/>
            <person name="Rohde M."/>
            <person name="Galperin M.Y."/>
            <person name="Jogler C."/>
        </authorList>
    </citation>
    <scope>NUCLEOTIDE SEQUENCE [LARGE SCALE GENOMIC DNA]</scope>
    <source>
        <strain evidence="6 7">Pla85_3_4</strain>
    </source>
</reference>
<dbReference type="Gene3D" id="1.10.1200.10">
    <property type="entry name" value="ACP-like"/>
    <property type="match status" value="1"/>
</dbReference>